<dbReference type="Pfam" id="PF20684">
    <property type="entry name" value="Fung_rhodopsin"/>
    <property type="match status" value="1"/>
</dbReference>
<evidence type="ECO:0000256" key="6">
    <source>
        <dbReference type="SAM" id="MobiDB-lite"/>
    </source>
</evidence>
<feature type="transmembrane region" description="Helical" evidence="7">
    <location>
        <begin position="847"/>
        <end position="866"/>
    </location>
</feature>
<reference evidence="9" key="1">
    <citation type="journal article" date="2019" name="Beilstein J. Org. Chem.">
        <title>Nanangenines: drimane sesquiterpenoids as the dominant metabolite cohort of a novel Australian fungus, Aspergillus nanangensis.</title>
        <authorList>
            <person name="Lacey H.J."/>
            <person name="Gilchrist C.L.M."/>
            <person name="Crombie A."/>
            <person name="Kalaitzis J.A."/>
            <person name="Vuong D."/>
            <person name="Rutledge P.J."/>
            <person name="Turner P."/>
            <person name="Pitt J.I."/>
            <person name="Lacey E."/>
            <person name="Chooi Y.H."/>
            <person name="Piggott A.M."/>
        </authorList>
    </citation>
    <scope>NUCLEOTIDE SEQUENCE</scope>
    <source>
        <strain evidence="9">MST-FP2251</strain>
    </source>
</reference>
<comment type="similarity">
    <text evidence="5">Belongs to the SAT4 family.</text>
</comment>
<feature type="transmembrane region" description="Helical" evidence="7">
    <location>
        <begin position="807"/>
        <end position="827"/>
    </location>
</feature>
<dbReference type="GO" id="GO:0016020">
    <property type="term" value="C:membrane"/>
    <property type="evidence" value="ECO:0007669"/>
    <property type="project" value="UniProtKB-SubCell"/>
</dbReference>
<reference evidence="9" key="2">
    <citation type="submission" date="2020-02" db="EMBL/GenBank/DDBJ databases">
        <authorList>
            <person name="Gilchrist C.L.M."/>
            <person name="Chooi Y.-H."/>
        </authorList>
    </citation>
    <scope>NUCLEOTIDE SEQUENCE</scope>
    <source>
        <strain evidence="9">MST-FP2251</strain>
    </source>
</reference>
<dbReference type="Proteomes" id="UP001194746">
    <property type="component" value="Unassembled WGS sequence"/>
</dbReference>
<gene>
    <name evidence="9" type="ORF">FE257_006567</name>
</gene>
<evidence type="ECO:0000256" key="1">
    <source>
        <dbReference type="ARBA" id="ARBA00004141"/>
    </source>
</evidence>
<feature type="region of interest" description="Disordered" evidence="6">
    <location>
        <begin position="942"/>
        <end position="964"/>
    </location>
</feature>
<dbReference type="AlphaFoldDB" id="A0AAD4CZN3"/>
<evidence type="ECO:0000256" key="7">
    <source>
        <dbReference type="SAM" id="Phobius"/>
    </source>
</evidence>
<evidence type="ECO:0000256" key="3">
    <source>
        <dbReference type="ARBA" id="ARBA00022989"/>
    </source>
</evidence>
<dbReference type="EMBL" id="VCAU01000003">
    <property type="protein sequence ID" value="KAF9894677.1"/>
    <property type="molecule type" value="Genomic_DNA"/>
</dbReference>
<evidence type="ECO:0000256" key="5">
    <source>
        <dbReference type="ARBA" id="ARBA00038359"/>
    </source>
</evidence>
<feature type="transmembrane region" description="Helical" evidence="7">
    <location>
        <begin position="651"/>
        <end position="675"/>
    </location>
</feature>
<evidence type="ECO:0000313" key="10">
    <source>
        <dbReference type="Proteomes" id="UP001194746"/>
    </source>
</evidence>
<sequence length="964" mass="107876">MEVHTSNLSKEPDNHFDWADVVEESIETSKNYPAPELRSVSPCDMEPGIHCSSDFIENPRKLAMEEERACLEYDIHHEFNFRNYCITAAINTGDHIHHFNWMGSPVSGPSFTPPAISLMFMRADPKTPQYGDLRIECVLVQAIKYVDPLIIYSDNEDLPQGAHDLIRWSTGRVFKFYTPHGSWAHDTHCVQTVTDFGEVDLYRNKQIKTGTGFLQSHGIRGRQKWQQDRDQLFETRCTFTKPRFNSQCKEHKAFIPSPLRQVMTLRHSGLTSDIQTSSVSPNVEISTHVEVAEEMETLDIGSLPDQNPNICDSTLNVEKVSSHNVQRFIAQEGKAPVSNVKLEDFKPNLDNINEQAEDSIIEQVNTLDFPYPSTESLSCLSGFGSEAENTSTQLTVNHLKSSTSPSLSTQSSACLSDVDSVAESMSTLPTDHDFELFAALSSRTANTIPEDIRSVLSQPVDLPEVGRPPNDMAKQKTRWKKLKDVLHDDSAVLRHATTTHVETTMALGHEPLLHFQQKSQGLKSPIPRFLVVVTLDDLRISTLADALPRAAGASHVDLWLRNIRGSRHTISLHVAPFLIVIDYCIIHSFATHITMDEDLSHILLARSGNEGAARGQQALVVTAVLTALSIVVVGMRIFARAGLMKFMGREDWTIIGSLVLAIVYFALVCAETHFGLGRHKTDLTEYQFQQQLKRLWVAIPFYNASLGCTKFSILFQYLRIFPDRQFRLACYIVMAIVATYTTWAVVSGFVNCVPVAKFWDQAMDGSCLSFEAVWFFNASMNIVTDLALLILPMPLLSHLQLPRMQKFALMGVFAMGILVVITSILRLSSLKQVARSPDTSWSNVGAAYWTAAECNVAIICACLPFLRPLVSCLFPKFLSTQSQSYKRYTRNPTTTAMSRSRQHQMELYSQDREYGMYSINVKSGNESPTPLGGIEVTTEMIQETEKQGGGEATSQRRLVVGDEG</sequence>
<comment type="subcellular location">
    <subcellularLocation>
        <location evidence="1">Membrane</location>
        <topology evidence="1">Multi-pass membrane protein</topology>
    </subcellularLocation>
</comment>
<dbReference type="InterPro" id="IPR049326">
    <property type="entry name" value="Rhodopsin_dom_fungi"/>
</dbReference>
<organism evidence="9 10">
    <name type="scientific">Aspergillus nanangensis</name>
    <dbReference type="NCBI Taxonomy" id="2582783"/>
    <lineage>
        <taxon>Eukaryota</taxon>
        <taxon>Fungi</taxon>
        <taxon>Dikarya</taxon>
        <taxon>Ascomycota</taxon>
        <taxon>Pezizomycotina</taxon>
        <taxon>Eurotiomycetes</taxon>
        <taxon>Eurotiomycetidae</taxon>
        <taxon>Eurotiales</taxon>
        <taxon>Aspergillaceae</taxon>
        <taxon>Aspergillus</taxon>
        <taxon>Aspergillus subgen. Circumdati</taxon>
    </lineage>
</organism>
<keyword evidence="4 7" id="KW-0472">Membrane</keyword>
<evidence type="ECO:0000259" key="8">
    <source>
        <dbReference type="Pfam" id="PF20684"/>
    </source>
</evidence>
<proteinExistence type="inferred from homology"/>
<keyword evidence="10" id="KW-1185">Reference proteome</keyword>
<dbReference type="InterPro" id="IPR052337">
    <property type="entry name" value="SAT4-like"/>
</dbReference>
<keyword evidence="2 7" id="KW-0812">Transmembrane</keyword>
<dbReference type="PANTHER" id="PTHR33048:SF47">
    <property type="entry name" value="INTEGRAL MEMBRANE PROTEIN-RELATED"/>
    <property type="match status" value="1"/>
</dbReference>
<accession>A0AAD4CZN3</accession>
<feature type="transmembrane region" description="Helical" evidence="7">
    <location>
        <begin position="695"/>
        <end position="716"/>
    </location>
</feature>
<comment type="caution">
    <text evidence="9">The sequence shown here is derived from an EMBL/GenBank/DDBJ whole genome shotgun (WGS) entry which is preliminary data.</text>
</comment>
<keyword evidence="3 7" id="KW-1133">Transmembrane helix</keyword>
<evidence type="ECO:0000256" key="4">
    <source>
        <dbReference type="ARBA" id="ARBA00023136"/>
    </source>
</evidence>
<feature type="domain" description="Rhodopsin" evidence="8">
    <location>
        <begin position="635"/>
        <end position="871"/>
    </location>
</feature>
<feature type="transmembrane region" description="Helical" evidence="7">
    <location>
        <begin position="618"/>
        <end position="639"/>
    </location>
</feature>
<evidence type="ECO:0000313" key="9">
    <source>
        <dbReference type="EMBL" id="KAF9894677.1"/>
    </source>
</evidence>
<feature type="transmembrane region" description="Helical" evidence="7">
    <location>
        <begin position="773"/>
        <end position="795"/>
    </location>
</feature>
<feature type="transmembrane region" description="Helical" evidence="7">
    <location>
        <begin position="728"/>
        <end position="750"/>
    </location>
</feature>
<evidence type="ECO:0000256" key="2">
    <source>
        <dbReference type="ARBA" id="ARBA00022692"/>
    </source>
</evidence>
<protein>
    <recommendedName>
        <fullName evidence="8">Rhodopsin domain-containing protein</fullName>
    </recommendedName>
</protein>
<name>A0AAD4CZN3_ASPNN</name>
<dbReference type="PANTHER" id="PTHR33048">
    <property type="entry name" value="PTH11-LIKE INTEGRAL MEMBRANE PROTEIN (AFU_ORTHOLOGUE AFUA_5G11245)"/>
    <property type="match status" value="1"/>
</dbReference>